<feature type="region of interest" description="Disordered" evidence="1">
    <location>
        <begin position="1"/>
        <end position="75"/>
    </location>
</feature>
<organism evidence="2 3">
    <name type="scientific">Pleurodeles waltl</name>
    <name type="common">Iberian ribbed newt</name>
    <dbReference type="NCBI Taxonomy" id="8319"/>
    <lineage>
        <taxon>Eukaryota</taxon>
        <taxon>Metazoa</taxon>
        <taxon>Chordata</taxon>
        <taxon>Craniata</taxon>
        <taxon>Vertebrata</taxon>
        <taxon>Euteleostomi</taxon>
        <taxon>Amphibia</taxon>
        <taxon>Batrachia</taxon>
        <taxon>Caudata</taxon>
        <taxon>Salamandroidea</taxon>
        <taxon>Salamandridae</taxon>
        <taxon>Pleurodelinae</taxon>
        <taxon>Pleurodeles</taxon>
    </lineage>
</organism>
<feature type="non-terminal residue" evidence="2">
    <location>
        <position position="75"/>
    </location>
</feature>
<comment type="caution">
    <text evidence="2">The sequence shown here is derived from an EMBL/GenBank/DDBJ whole genome shotgun (WGS) entry which is preliminary data.</text>
</comment>
<feature type="compositionally biased region" description="Polar residues" evidence="1">
    <location>
        <begin position="1"/>
        <end position="16"/>
    </location>
</feature>
<protein>
    <submittedName>
        <fullName evidence="2">Uncharacterized protein</fullName>
    </submittedName>
</protein>
<reference evidence="2" key="1">
    <citation type="journal article" date="2022" name="bioRxiv">
        <title>Sequencing and chromosome-scale assembly of the giantPleurodeles waltlgenome.</title>
        <authorList>
            <person name="Brown T."/>
            <person name="Elewa A."/>
            <person name="Iarovenko S."/>
            <person name="Subramanian E."/>
            <person name="Araus A.J."/>
            <person name="Petzold A."/>
            <person name="Susuki M."/>
            <person name="Suzuki K.-i.T."/>
            <person name="Hayashi T."/>
            <person name="Toyoda A."/>
            <person name="Oliveira C."/>
            <person name="Osipova E."/>
            <person name="Leigh N.D."/>
            <person name="Simon A."/>
            <person name="Yun M.H."/>
        </authorList>
    </citation>
    <scope>NUCLEOTIDE SEQUENCE</scope>
    <source>
        <strain evidence="2">20211129_DDA</strain>
        <tissue evidence="2">Liver</tissue>
    </source>
</reference>
<evidence type="ECO:0000313" key="3">
    <source>
        <dbReference type="Proteomes" id="UP001066276"/>
    </source>
</evidence>
<dbReference type="Proteomes" id="UP001066276">
    <property type="component" value="Chromosome 6"/>
</dbReference>
<sequence length="75" mass="8628">MRRTGSVTTQIITKRSPTPVAGPQKQSTTERPYWPALKKVHDTTPGRRRDSSKEKSEVHHWKEGACRVSKEKEKE</sequence>
<keyword evidence="3" id="KW-1185">Reference proteome</keyword>
<feature type="compositionally biased region" description="Basic and acidic residues" evidence="1">
    <location>
        <begin position="39"/>
        <end position="75"/>
    </location>
</feature>
<dbReference type="AlphaFoldDB" id="A0AAV7QQW7"/>
<proteinExistence type="predicted"/>
<name>A0AAV7QQW7_PLEWA</name>
<gene>
    <name evidence="2" type="ORF">NDU88_007103</name>
</gene>
<evidence type="ECO:0000256" key="1">
    <source>
        <dbReference type="SAM" id="MobiDB-lite"/>
    </source>
</evidence>
<evidence type="ECO:0000313" key="2">
    <source>
        <dbReference type="EMBL" id="KAJ1140765.1"/>
    </source>
</evidence>
<accession>A0AAV7QQW7</accession>
<dbReference type="EMBL" id="JANPWB010000010">
    <property type="protein sequence ID" value="KAJ1140765.1"/>
    <property type="molecule type" value="Genomic_DNA"/>
</dbReference>